<dbReference type="SMART" id="SM01254">
    <property type="entry name" value="KLRAQ"/>
    <property type="match status" value="1"/>
</dbReference>
<evidence type="ECO:0000256" key="6">
    <source>
        <dbReference type="ARBA" id="ARBA00031361"/>
    </source>
</evidence>
<keyword evidence="3" id="KW-0967">Endosome</keyword>
<evidence type="ECO:0000259" key="11">
    <source>
        <dbReference type="SMART" id="SM01254"/>
    </source>
</evidence>
<dbReference type="PANTHER" id="PTHR21448:SF0">
    <property type="entry name" value="PROTEIN PHOSPHATASE 1 REGULATORY SUBUNIT 21"/>
    <property type="match status" value="1"/>
</dbReference>
<sequence>MEGQPPSDGGLSAKYQKLALEYSKIRAQAQVLKKAVSDEQARNADLKDALKEREQTIRKIEQEVESLNFCNHQLTKRVSFLQEELERDRASKNKKKHGTSPLNQGVIDCELQNRIQENEKLHLQVSSAEVEHKRVVENLECQLEEAQRAVALRESALNEIIRKQEADVDRLTQDRARLELKLRNCEKDLKSALINEEACRNEVEFLQSSLGERLNDATQALAQATSFRDNAVKKLNALNVPVVSEQHTCQVRQLLMSLAEAVPETVQAISTLHTYMEQRVRLLHASSTQFGGLLLVFARHLHSNVSYLQPIEEAYQNYFDHTTKEGLYLLNGGQCVAEMSDSISKYVCYLNKLLPYTVITAGLCSTSEKSQEWRAQLKCTSQKIVAKFNQLDRYFRLLSVPRDDEGGSHSAGYTTVVNKIVGAVRSICTEFDGAKRQLSALLVVEHDMPTVSVESKTTDDCILNSLVAVVTCLRKITKALEQHSKVLLADSPYYQRGVRKMPDLAPLPTCHLSPVAPRLKQRGSAYISLCLTKEPPESIPYKTAVRNSCILKNNVNSQESLVQQLENCRSKVRKLEEEKVHWKLEWQLLQAKFQRETKEALHSGDGLHQENGSSEGAVIAAHLKSRIKDLIEQGQQADSRAVYFHAECKALEQRLHSTEQARNALQTELQELKAAFRKLKEESGVTTRNYEDQLSSMSEHLASMNEKLTQQKDEIDALRHSNKVGKKLK</sequence>
<dbReference type="Pfam" id="PF10212">
    <property type="entry name" value="PPP1R21_helical"/>
    <property type="match status" value="1"/>
</dbReference>
<dbReference type="EMBL" id="GGLE01001264">
    <property type="protein sequence ID" value="MBY05390.1"/>
    <property type="molecule type" value="Transcribed_RNA"/>
</dbReference>
<keyword evidence="5 9" id="KW-0175">Coiled coil</keyword>
<reference evidence="12" key="1">
    <citation type="submission" date="2018-03" db="EMBL/GenBank/DDBJ databases">
        <title>The relapsing fever spirochete Borrelia turicatae persists in the highly oxidative environment of its soft-bodied tick vector.</title>
        <authorList>
            <person name="Bourret T.J."/>
            <person name="Boyle W.K."/>
            <person name="Valenzuela J.G."/>
            <person name="Oliveira F."/>
            <person name="Lopez J.E."/>
        </authorList>
    </citation>
    <scope>NUCLEOTIDE SEQUENCE</scope>
    <source>
        <strain evidence="12">Kansas strain/isolate</strain>
        <tissue evidence="12">Salivary glands</tissue>
    </source>
</reference>
<evidence type="ECO:0000256" key="2">
    <source>
        <dbReference type="ARBA" id="ARBA00020102"/>
    </source>
</evidence>
<feature type="domain" description="Protein phosphatase 1 regulatory subunit 21 N-terminal" evidence="11">
    <location>
        <begin position="16"/>
        <end position="111"/>
    </location>
</feature>
<dbReference type="InterPro" id="IPR019343">
    <property type="entry name" value="PPP1R21_N"/>
</dbReference>
<feature type="coiled-coil region" evidence="9">
    <location>
        <begin position="29"/>
        <end position="91"/>
    </location>
</feature>
<feature type="coiled-coil region" evidence="9">
    <location>
        <begin position="129"/>
        <end position="195"/>
    </location>
</feature>
<protein>
    <recommendedName>
        <fullName evidence="2">Protein phosphatase 1 regulatory subunit 21</fullName>
    </recommendedName>
    <alternativeName>
        <fullName evidence="7">Coiled-coil domain-containing protein 128</fullName>
    </alternativeName>
    <alternativeName>
        <fullName evidence="8">Ferry endosomal RAB5 effector complex subunit 2</fullName>
    </alternativeName>
    <alternativeName>
        <fullName evidence="6">KLRAQ motif-containing protein 1</fullName>
    </alternativeName>
</protein>
<dbReference type="Pfam" id="PF10205">
    <property type="entry name" value="KLRAQ"/>
    <property type="match status" value="1"/>
</dbReference>
<dbReference type="GO" id="GO:0016020">
    <property type="term" value="C:membrane"/>
    <property type="evidence" value="ECO:0007669"/>
    <property type="project" value="TreeGrafter"/>
</dbReference>
<keyword evidence="4" id="KW-0694">RNA-binding</keyword>
<evidence type="ECO:0000256" key="4">
    <source>
        <dbReference type="ARBA" id="ARBA00022884"/>
    </source>
</evidence>
<comment type="subcellular location">
    <subcellularLocation>
        <location evidence="1">Early endosome</location>
    </subcellularLocation>
</comment>
<dbReference type="PANTHER" id="PTHR21448">
    <property type="entry name" value="SMOOTH MUSCLE MYOSIN HEAVY CHAIN-RELATED"/>
    <property type="match status" value="1"/>
</dbReference>
<evidence type="ECO:0000256" key="1">
    <source>
        <dbReference type="ARBA" id="ARBA00004412"/>
    </source>
</evidence>
<dbReference type="InterPro" id="IPR019348">
    <property type="entry name" value="PPP1R21_six_helix"/>
</dbReference>
<dbReference type="GO" id="GO:0005769">
    <property type="term" value="C:early endosome"/>
    <property type="evidence" value="ECO:0007669"/>
    <property type="project" value="UniProtKB-SubCell"/>
</dbReference>
<proteinExistence type="predicted"/>
<dbReference type="InterPro" id="IPR040024">
    <property type="entry name" value="PPP1R21"/>
</dbReference>
<name>A0A2R5L7F5_9ACAR</name>
<accession>A0A2R5L7F5</accession>
<feature type="compositionally biased region" description="Basic and acidic residues" evidence="10">
    <location>
        <begin position="710"/>
        <end position="719"/>
    </location>
</feature>
<dbReference type="InterPro" id="IPR049372">
    <property type="entry name" value="PPP1R21_C"/>
</dbReference>
<evidence type="ECO:0000313" key="12">
    <source>
        <dbReference type="EMBL" id="MBY05390.1"/>
    </source>
</evidence>
<dbReference type="GO" id="GO:0003723">
    <property type="term" value="F:RNA binding"/>
    <property type="evidence" value="ECO:0007669"/>
    <property type="project" value="UniProtKB-KW"/>
</dbReference>
<evidence type="ECO:0000256" key="7">
    <source>
        <dbReference type="ARBA" id="ARBA00031617"/>
    </source>
</evidence>
<evidence type="ECO:0000256" key="10">
    <source>
        <dbReference type="SAM" id="MobiDB-lite"/>
    </source>
</evidence>
<dbReference type="Pfam" id="PF21636">
    <property type="entry name" value="PPP1R21_C"/>
    <property type="match status" value="1"/>
</dbReference>
<evidence type="ECO:0000256" key="8">
    <source>
        <dbReference type="ARBA" id="ARBA00044824"/>
    </source>
</evidence>
<evidence type="ECO:0000256" key="3">
    <source>
        <dbReference type="ARBA" id="ARBA00022753"/>
    </source>
</evidence>
<feature type="region of interest" description="Disordered" evidence="10">
    <location>
        <begin position="710"/>
        <end position="729"/>
    </location>
</feature>
<feature type="compositionally biased region" description="Basic residues" evidence="10">
    <location>
        <begin position="720"/>
        <end position="729"/>
    </location>
</feature>
<dbReference type="AlphaFoldDB" id="A0A2R5L7F5"/>
<feature type="coiled-coil region" evidence="9">
    <location>
        <begin position="558"/>
        <end position="585"/>
    </location>
</feature>
<evidence type="ECO:0000256" key="9">
    <source>
        <dbReference type="SAM" id="Coils"/>
    </source>
</evidence>
<organism evidence="12">
    <name type="scientific">Ornithodoros turicata</name>
    <dbReference type="NCBI Taxonomy" id="34597"/>
    <lineage>
        <taxon>Eukaryota</taxon>
        <taxon>Metazoa</taxon>
        <taxon>Ecdysozoa</taxon>
        <taxon>Arthropoda</taxon>
        <taxon>Chelicerata</taxon>
        <taxon>Arachnida</taxon>
        <taxon>Acari</taxon>
        <taxon>Parasitiformes</taxon>
        <taxon>Ixodida</taxon>
        <taxon>Ixodoidea</taxon>
        <taxon>Argasidae</taxon>
        <taxon>Ornithodorinae</taxon>
        <taxon>Ornithodoros</taxon>
    </lineage>
</organism>
<evidence type="ECO:0000256" key="5">
    <source>
        <dbReference type="ARBA" id="ARBA00023054"/>
    </source>
</evidence>